<feature type="transmembrane region" description="Helical" evidence="6">
    <location>
        <begin position="54"/>
        <end position="77"/>
    </location>
</feature>
<dbReference type="Proteomes" id="UP000002748">
    <property type="component" value="Unassembled WGS sequence"/>
</dbReference>
<sequence>MLLNTVVPSTGPLITAVGLSGLLLSEYARSKPGVWLTKPLASLGFLYTAYHSPAAATSFGKTVLAALGLSFLGDVFLIPDNPTTFQAGLFSFLLGHVGFALAFFNSGPLDPQLTIAAAAGEAVLGGLVWKWLSPYLPQADRIPVALYTTVISAMTVLAIGSSKNSPVPWEQIAGAIVFQLSDLCVARNQFVTRDLWNGLIGLPLYFFAQQTIASLLWA</sequence>
<dbReference type="RefSeq" id="XP_014180387.1">
    <property type="nucleotide sequence ID" value="XM_014324912.1"/>
</dbReference>
<evidence type="ECO:0000256" key="1">
    <source>
        <dbReference type="ARBA" id="ARBA00004141"/>
    </source>
</evidence>
<evidence type="ECO:0000256" key="4">
    <source>
        <dbReference type="ARBA" id="ARBA00022989"/>
    </source>
</evidence>
<gene>
    <name evidence="7" type="ORF">A1Q1_01904</name>
</gene>
<dbReference type="GeneID" id="25985418"/>
<dbReference type="InterPro" id="IPR012506">
    <property type="entry name" value="TMEM86B-like"/>
</dbReference>
<evidence type="ECO:0000313" key="8">
    <source>
        <dbReference type="Proteomes" id="UP000002748"/>
    </source>
</evidence>
<dbReference type="GO" id="GO:0016020">
    <property type="term" value="C:membrane"/>
    <property type="evidence" value="ECO:0007669"/>
    <property type="project" value="UniProtKB-SubCell"/>
</dbReference>
<comment type="similarity">
    <text evidence="2">Belongs to the TMEM86 family.</text>
</comment>
<keyword evidence="5 6" id="KW-0472">Membrane</keyword>
<evidence type="ECO:0000256" key="5">
    <source>
        <dbReference type="ARBA" id="ARBA00023136"/>
    </source>
</evidence>
<accession>J5QTG9</accession>
<protein>
    <submittedName>
        <fullName evidence="7">YhhN-like protein</fullName>
    </submittedName>
</protein>
<reference evidence="7 8" key="1">
    <citation type="journal article" date="2012" name="Eukaryot. Cell">
        <title>Draft genome sequence of CBS 2479, the standard type strain of Trichosporon asahii.</title>
        <authorList>
            <person name="Yang R.Y."/>
            <person name="Li H.T."/>
            <person name="Zhu H."/>
            <person name="Zhou G.P."/>
            <person name="Wang M."/>
            <person name="Wang L."/>
        </authorList>
    </citation>
    <scope>NUCLEOTIDE SEQUENCE [LARGE SCALE GENOMIC DNA]</scope>
    <source>
        <strain evidence="8">ATCC 90039 / CBS 2479 / JCM 2466 / KCTC 7840 / NCYC 2677 / UAMH 7654</strain>
    </source>
</reference>
<dbReference type="OrthoDB" id="2133758at2759"/>
<comment type="caution">
    <text evidence="7">The sequence shown here is derived from an EMBL/GenBank/DDBJ whole genome shotgun (WGS) entry which is preliminary data.</text>
</comment>
<evidence type="ECO:0000256" key="3">
    <source>
        <dbReference type="ARBA" id="ARBA00022692"/>
    </source>
</evidence>
<dbReference type="EMBL" id="ALBS01000182">
    <property type="protein sequence ID" value="EJT48993.1"/>
    <property type="molecule type" value="Genomic_DNA"/>
</dbReference>
<evidence type="ECO:0000313" key="7">
    <source>
        <dbReference type="EMBL" id="EJT48993.1"/>
    </source>
</evidence>
<evidence type="ECO:0000256" key="6">
    <source>
        <dbReference type="SAM" id="Phobius"/>
    </source>
</evidence>
<dbReference type="AlphaFoldDB" id="J5QTG9"/>
<feature type="transmembrane region" description="Helical" evidence="6">
    <location>
        <begin position="195"/>
        <end position="217"/>
    </location>
</feature>
<name>J5QTG9_TRIAS</name>
<dbReference type="VEuPathDB" id="FungiDB:A1Q1_01904"/>
<comment type="subcellular location">
    <subcellularLocation>
        <location evidence="1">Membrane</location>
        <topology evidence="1">Multi-pass membrane protein</topology>
    </subcellularLocation>
</comment>
<keyword evidence="4 6" id="KW-1133">Transmembrane helix</keyword>
<feature type="transmembrane region" description="Helical" evidence="6">
    <location>
        <begin position="89"/>
        <end position="107"/>
    </location>
</feature>
<dbReference type="GO" id="GO:0016787">
    <property type="term" value="F:hydrolase activity"/>
    <property type="evidence" value="ECO:0007669"/>
    <property type="project" value="TreeGrafter"/>
</dbReference>
<evidence type="ECO:0000256" key="2">
    <source>
        <dbReference type="ARBA" id="ARBA00007375"/>
    </source>
</evidence>
<proteinExistence type="inferred from homology"/>
<dbReference type="PANTHER" id="PTHR31885">
    <property type="entry name" value="GH04784P"/>
    <property type="match status" value="1"/>
</dbReference>
<keyword evidence="3 6" id="KW-0812">Transmembrane</keyword>
<dbReference type="PANTHER" id="PTHR31885:SF6">
    <property type="entry name" value="GH04784P"/>
    <property type="match status" value="1"/>
</dbReference>
<dbReference type="HOGENOM" id="CLU_079086_4_0_1"/>
<dbReference type="Pfam" id="PF07947">
    <property type="entry name" value="YhhN"/>
    <property type="match status" value="1"/>
</dbReference>
<dbReference type="KEGG" id="tasa:A1Q1_01904"/>
<organism evidence="7 8">
    <name type="scientific">Trichosporon asahii var. asahii (strain ATCC 90039 / CBS 2479 / JCM 2466 / KCTC 7840 / NBRC 103889/ NCYC 2677 / UAMH 7654)</name>
    <name type="common">Yeast</name>
    <dbReference type="NCBI Taxonomy" id="1186058"/>
    <lineage>
        <taxon>Eukaryota</taxon>
        <taxon>Fungi</taxon>
        <taxon>Dikarya</taxon>
        <taxon>Basidiomycota</taxon>
        <taxon>Agaricomycotina</taxon>
        <taxon>Tremellomycetes</taxon>
        <taxon>Trichosporonales</taxon>
        <taxon>Trichosporonaceae</taxon>
        <taxon>Trichosporon</taxon>
    </lineage>
</organism>